<feature type="transmembrane region" description="Helical" evidence="2">
    <location>
        <begin position="221"/>
        <end position="243"/>
    </location>
</feature>
<feature type="transmembrane region" description="Helical" evidence="2">
    <location>
        <begin position="65"/>
        <end position="84"/>
    </location>
</feature>
<sequence length="282" mass="29496">MRARPKPWVGATLGLLLALTGVALLSVLGVYPAERVLVWGASAVGVLLGGLLLTQRPSLARRRMLVVTVVAGVAASVAVTGASAATQGGAIADGCTLTATSNLEREPVSPSDTTALDPFEVAPDGWIAWEAGSQTVLTDAATSIGLRVGGFDITLWEGAYENTEQVTELSGTELVQRRMSAFYDRFGVPFSGVYRAVGTLDARQGSCETDLYLRVAPETPLSGWLLLSLWAGLAAVALALLVLTWDVRSSIRDADAYERAAHGPGDAESAPSGVWPELDEGD</sequence>
<evidence type="ECO:0000313" key="3">
    <source>
        <dbReference type="EMBL" id="MDN4472548.1"/>
    </source>
</evidence>
<comment type="caution">
    <text evidence="3">The sequence shown here is derived from an EMBL/GenBank/DDBJ whole genome shotgun (WGS) entry which is preliminary data.</text>
</comment>
<keyword evidence="2" id="KW-0812">Transmembrane</keyword>
<organism evidence="3 4">
    <name type="scientific">Demequina zhanjiangensis</name>
    <dbReference type="NCBI Taxonomy" id="3051659"/>
    <lineage>
        <taxon>Bacteria</taxon>
        <taxon>Bacillati</taxon>
        <taxon>Actinomycetota</taxon>
        <taxon>Actinomycetes</taxon>
        <taxon>Micrococcales</taxon>
        <taxon>Demequinaceae</taxon>
        <taxon>Demequina</taxon>
    </lineage>
</organism>
<keyword evidence="2" id="KW-1133">Transmembrane helix</keyword>
<proteinExistence type="predicted"/>
<dbReference type="EMBL" id="JAUHPV010000003">
    <property type="protein sequence ID" value="MDN4472548.1"/>
    <property type="molecule type" value="Genomic_DNA"/>
</dbReference>
<keyword evidence="2" id="KW-0472">Membrane</keyword>
<dbReference type="RefSeq" id="WP_301127212.1">
    <property type="nucleotide sequence ID" value="NZ_JAUHPV010000003.1"/>
</dbReference>
<name>A0ABT8G0E5_9MICO</name>
<gene>
    <name evidence="3" type="ORF">QQX04_06025</name>
</gene>
<feature type="transmembrane region" description="Helical" evidence="2">
    <location>
        <begin position="7"/>
        <end position="30"/>
    </location>
</feature>
<dbReference type="Proteomes" id="UP001172738">
    <property type="component" value="Unassembled WGS sequence"/>
</dbReference>
<reference evidence="3" key="1">
    <citation type="submission" date="2023-06" db="EMBL/GenBank/DDBJ databases">
        <title>SYSU T00b26.</title>
        <authorList>
            <person name="Gao L."/>
            <person name="Fang B.-Z."/>
            <person name="Li W.-J."/>
        </authorList>
    </citation>
    <scope>NUCLEOTIDE SEQUENCE</scope>
    <source>
        <strain evidence="3">SYSU T00b26</strain>
    </source>
</reference>
<evidence type="ECO:0000313" key="4">
    <source>
        <dbReference type="Proteomes" id="UP001172738"/>
    </source>
</evidence>
<feature type="transmembrane region" description="Helical" evidence="2">
    <location>
        <begin position="36"/>
        <end position="53"/>
    </location>
</feature>
<protein>
    <submittedName>
        <fullName evidence="3">Uncharacterized protein</fullName>
    </submittedName>
</protein>
<evidence type="ECO:0000256" key="2">
    <source>
        <dbReference type="SAM" id="Phobius"/>
    </source>
</evidence>
<keyword evidence="4" id="KW-1185">Reference proteome</keyword>
<evidence type="ECO:0000256" key="1">
    <source>
        <dbReference type="SAM" id="MobiDB-lite"/>
    </source>
</evidence>
<feature type="region of interest" description="Disordered" evidence="1">
    <location>
        <begin position="260"/>
        <end position="282"/>
    </location>
</feature>
<accession>A0ABT8G0E5</accession>